<name>A0A8I2YHD6_9AGAM</name>
<dbReference type="OrthoDB" id="3258969at2759"/>
<accession>A0A8I2YHD6</accession>
<evidence type="ECO:0000313" key="3">
    <source>
        <dbReference type="Proteomes" id="UP000683000"/>
    </source>
</evidence>
<feature type="region of interest" description="Disordered" evidence="1">
    <location>
        <begin position="50"/>
        <end position="70"/>
    </location>
</feature>
<dbReference type="AlphaFoldDB" id="A0A8I2YHD6"/>
<proteinExistence type="predicted"/>
<keyword evidence="3" id="KW-1185">Reference proteome</keyword>
<evidence type="ECO:0000256" key="1">
    <source>
        <dbReference type="SAM" id="MobiDB-lite"/>
    </source>
</evidence>
<organism evidence="2 3">
    <name type="scientific">Boletus reticuloceps</name>
    <dbReference type="NCBI Taxonomy" id="495285"/>
    <lineage>
        <taxon>Eukaryota</taxon>
        <taxon>Fungi</taxon>
        <taxon>Dikarya</taxon>
        <taxon>Basidiomycota</taxon>
        <taxon>Agaricomycotina</taxon>
        <taxon>Agaricomycetes</taxon>
        <taxon>Agaricomycetidae</taxon>
        <taxon>Boletales</taxon>
        <taxon>Boletineae</taxon>
        <taxon>Boletaceae</taxon>
        <taxon>Boletoideae</taxon>
        <taxon>Boletus</taxon>
    </lineage>
</organism>
<evidence type="ECO:0000313" key="2">
    <source>
        <dbReference type="EMBL" id="KAG6372014.1"/>
    </source>
</evidence>
<feature type="compositionally biased region" description="Polar residues" evidence="1">
    <location>
        <begin position="50"/>
        <end position="61"/>
    </location>
</feature>
<gene>
    <name evidence="2" type="ORF">JVT61DRAFT_8713</name>
</gene>
<reference evidence="2" key="1">
    <citation type="submission" date="2021-03" db="EMBL/GenBank/DDBJ databases">
        <title>Evolutionary innovations through gain and loss of genes in the ectomycorrhizal Boletales.</title>
        <authorList>
            <person name="Wu G."/>
            <person name="Miyauchi S."/>
            <person name="Morin E."/>
            <person name="Yang Z.-L."/>
            <person name="Xu J."/>
            <person name="Martin F.M."/>
        </authorList>
    </citation>
    <scope>NUCLEOTIDE SEQUENCE</scope>
    <source>
        <strain evidence="2">BR01</strain>
    </source>
</reference>
<protein>
    <submittedName>
        <fullName evidence="2">Uncharacterized protein</fullName>
    </submittedName>
</protein>
<sequence length="274" mass="30400">MYTSRCMGGITRPRDLRVITRFRGGHLNRLEVDSYLSSDTDTLPVFHTRSGPQFSQQTRGFHSSSSHPYDSTSYNVTDVPDFFVKYKQHRATSSAGSEVNARKHEIGLMQSVADSILSGDVVATTRRLKAKIPVEHHAAEGHVIHSSGFVVPGPGHSSTSDVARAKEKERNDKKDRLIQTAAVAHRVLESDFEQVNATTHPSSHKVPFEVREADGTIKHPSGFVPPTPVNKFRYSAYSSVLWDRKVSVVQRTVTQRSPSRAVLRAMHTNASVDV</sequence>
<dbReference type="Proteomes" id="UP000683000">
    <property type="component" value="Unassembled WGS sequence"/>
</dbReference>
<dbReference type="EMBL" id="JAGFBS010000030">
    <property type="protein sequence ID" value="KAG6372014.1"/>
    <property type="molecule type" value="Genomic_DNA"/>
</dbReference>
<comment type="caution">
    <text evidence="2">The sequence shown here is derived from an EMBL/GenBank/DDBJ whole genome shotgun (WGS) entry which is preliminary data.</text>
</comment>